<proteinExistence type="predicted"/>
<evidence type="ECO:0008006" key="4">
    <source>
        <dbReference type="Google" id="ProtNLM"/>
    </source>
</evidence>
<reference evidence="2" key="1">
    <citation type="submission" date="2022-12" db="EMBL/GenBank/DDBJ databases">
        <authorList>
            <person name="Petersen C."/>
        </authorList>
    </citation>
    <scope>NUCLEOTIDE SEQUENCE</scope>
    <source>
        <strain evidence="2">IBT 16125</strain>
    </source>
</reference>
<dbReference type="GeneID" id="81595798"/>
<comment type="caution">
    <text evidence="2">The sequence shown here is derived from an EMBL/GenBank/DDBJ whole genome shotgun (WGS) entry which is preliminary data.</text>
</comment>
<evidence type="ECO:0000256" key="1">
    <source>
        <dbReference type="SAM" id="MobiDB-lite"/>
    </source>
</evidence>
<feature type="compositionally biased region" description="Basic and acidic residues" evidence="1">
    <location>
        <begin position="1"/>
        <end position="12"/>
    </location>
</feature>
<dbReference type="EMBL" id="JAPVEA010000002">
    <property type="protein sequence ID" value="KAJ5460620.1"/>
    <property type="molecule type" value="Genomic_DNA"/>
</dbReference>
<dbReference type="GO" id="GO:0008168">
    <property type="term" value="F:methyltransferase activity"/>
    <property type="evidence" value="ECO:0007669"/>
    <property type="project" value="TreeGrafter"/>
</dbReference>
<dbReference type="Proteomes" id="UP001213681">
    <property type="component" value="Unassembled WGS sequence"/>
</dbReference>
<dbReference type="CDD" id="cd02440">
    <property type="entry name" value="AdoMet_MTases"/>
    <property type="match status" value="1"/>
</dbReference>
<dbReference type="Gene3D" id="3.40.50.150">
    <property type="entry name" value="Vaccinia Virus protein VP39"/>
    <property type="match status" value="1"/>
</dbReference>
<dbReference type="PANTHER" id="PTHR43591:SF10">
    <property type="entry name" value="ABC TRANSMEMBRANE TYPE-1 DOMAIN-CONTAINING PROTEIN-RELATED"/>
    <property type="match status" value="1"/>
</dbReference>
<reference evidence="2" key="2">
    <citation type="journal article" date="2023" name="IMA Fungus">
        <title>Comparative genomic study of the Penicillium genus elucidates a diverse pangenome and 15 lateral gene transfer events.</title>
        <authorList>
            <person name="Petersen C."/>
            <person name="Sorensen T."/>
            <person name="Nielsen M.R."/>
            <person name="Sondergaard T.E."/>
            <person name="Sorensen J.L."/>
            <person name="Fitzpatrick D.A."/>
            <person name="Frisvad J.C."/>
            <person name="Nielsen K.L."/>
        </authorList>
    </citation>
    <scope>NUCLEOTIDE SEQUENCE</scope>
    <source>
        <strain evidence="2">IBT 16125</strain>
    </source>
</reference>
<name>A0AAD6CCB7_9EURO</name>
<dbReference type="Pfam" id="PF13489">
    <property type="entry name" value="Methyltransf_23"/>
    <property type="match status" value="1"/>
</dbReference>
<organism evidence="2 3">
    <name type="scientific">Penicillium daleae</name>
    <dbReference type="NCBI Taxonomy" id="63821"/>
    <lineage>
        <taxon>Eukaryota</taxon>
        <taxon>Fungi</taxon>
        <taxon>Dikarya</taxon>
        <taxon>Ascomycota</taxon>
        <taxon>Pezizomycotina</taxon>
        <taxon>Eurotiomycetes</taxon>
        <taxon>Eurotiomycetidae</taxon>
        <taxon>Eurotiales</taxon>
        <taxon>Aspergillaceae</taxon>
        <taxon>Penicillium</taxon>
    </lineage>
</organism>
<sequence length="343" mass="39681">MGAKLAEPKSECDTQSLTDSVTDYPVENGRRYHKYHEGAYPYPNDEQELDRLDMQHHMFKLVMGGKLYHVPLKDPKHILDIGTGSGIWPIEMAPLFPNAAITGTDLSPVQPTEVPENVHFLVDDATEEEWLWEADHFDYIHVGHMTGAMESFKGLLRKAFTHLKPGSYLECHEMDPKPKCDDDTMPPENPDGYSTYAFHDWFDLNMRASQEVEPLRQFRIAPRIERWMKEIGFIDVEQQVFKVPINMWPTDEKMKDIGKWSESNWLEALAGWSYKPFLGLGWSKNEIEVFLVDVRKSIQDRNVHAYMDFFVNQQRRLPKAISVSSTFNLSQFIAVQLARACPK</sequence>
<dbReference type="RefSeq" id="XP_056769662.1">
    <property type="nucleotide sequence ID" value="XM_056905555.1"/>
</dbReference>
<evidence type="ECO:0000313" key="3">
    <source>
        <dbReference type="Proteomes" id="UP001213681"/>
    </source>
</evidence>
<dbReference type="InterPro" id="IPR029063">
    <property type="entry name" value="SAM-dependent_MTases_sf"/>
</dbReference>
<dbReference type="SUPFAM" id="SSF53335">
    <property type="entry name" value="S-adenosyl-L-methionine-dependent methyltransferases"/>
    <property type="match status" value="1"/>
</dbReference>
<accession>A0AAD6CCB7</accession>
<gene>
    <name evidence="2" type="ORF">N7458_002172</name>
</gene>
<keyword evidence="3" id="KW-1185">Reference proteome</keyword>
<feature type="region of interest" description="Disordered" evidence="1">
    <location>
        <begin position="1"/>
        <end position="21"/>
    </location>
</feature>
<dbReference type="AlphaFoldDB" id="A0AAD6CCB7"/>
<evidence type="ECO:0000313" key="2">
    <source>
        <dbReference type="EMBL" id="KAJ5460620.1"/>
    </source>
</evidence>
<protein>
    <recommendedName>
        <fullName evidence="4">S-adenosyl-L-methionine-dependent methyltransferase</fullName>
    </recommendedName>
</protein>
<dbReference type="PANTHER" id="PTHR43591">
    <property type="entry name" value="METHYLTRANSFERASE"/>
    <property type="match status" value="1"/>
</dbReference>